<dbReference type="EMBL" id="CM007387">
    <property type="protein sequence ID" value="ONK62287.1"/>
    <property type="molecule type" value="Genomic_DNA"/>
</dbReference>
<proteinExistence type="predicted"/>
<gene>
    <name evidence="2" type="ORF">A4U43_C07F2350</name>
</gene>
<accession>A0A5P1EAQ3</accession>
<protein>
    <submittedName>
        <fullName evidence="2">Uncharacterized protein</fullName>
    </submittedName>
</protein>
<evidence type="ECO:0000313" key="3">
    <source>
        <dbReference type="Proteomes" id="UP000243459"/>
    </source>
</evidence>
<evidence type="ECO:0000313" key="2">
    <source>
        <dbReference type="EMBL" id="ONK62287.1"/>
    </source>
</evidence>
<keyword evidence="3" id="KW-1185">Reference proteome</keyword>
<sequence>MKRIIRERGNLILRIECEISIKLEGINLQRRGEREYLDGGLRFCFARSHDGLSACDALELEAERKEHDWLSGGLLAGRVWNGHIGPPDPMTTSNLRNNVALEAKIRVLEEDASVDESKAVDIELVEGEPVVGGSPEVEETRSGINPRHLERYRMERISATKRAEMRQRRAQSSDSSLGKMLRTMSSESKEEEEVAMAIF</sequence>
<organism evidence="2 3">
    <name type="scientific">Asparagus officinalis</name>
    <name type="common">Garden asparagus</name>
    <dbReference type="NCBI Taxonomy" id="4686"/>
    <lineage>
        <taxon>Eukaryota</taxon>
        <taxon>Viridiplantae</taxon>
        <taxon>Streptophyta</taxon>
        <taxon>Embryophyta</taxon>
        <taxon>Tracheophyta</taxon>
        <taxon>Spermatophyta</taxon>
        <taxon>Magnoliopsida</taxon>
        <taxon>Liliopsida</taxon>
        <taxon>Asparagales</taxon>
        <taxon>Asparagaceae</taxon>
        <taxon>Asparagoideae</taxon>
        <taxon>Asparagus</taxon>
    </lineage>
</organism>
<dbReference type="AlphaFoldDB" id="A0A5P1EAQ3"/>
<feature type="region of interest" description="Disordered" evidence="1">
    <location>
        <begin position="162"/>
        <end position="199"/>
    </location>
</feature>
<name>A0A5P1EAQ3_ASPOF</name>
<dbReference type="Gramene" id="ONK62287">
    <property type="protein sequence ID" value="ONK62287"/>
    <property type="gene ID" value="A4U43_C07F2350"/>
</dbReference>
<evidence type="ECO:0000256" key="1">
    <source>
        <dbReference type="SAM" id="MobiDB-lite"/>
    </source>
</evidence>
<reference evidence="3" key="1">
    <citation type="journal article" date="2017" name="Nat. Commun.">
        <title>The asparagus genome sheds light on the origin and evolution of a young Y chromosome.</title>
        <authorList>
            <person name="Harkess A."/>
            <person name="Zhou J."/>
            <person name="Xu C."/>
            <person name="Bowers J.E."/>
            <person name="Van der Hulst R."/>
            <person name="Ayyampalayam S."/>
            <person name="Mercati F."/>
            <person name="Riccardi P."/>
            <person name="McKain M.R."/>
            <person name="Kakrana A."/>
            <person name="Tang H."/>
            <person name="Ray J."/>
            <person name="Groenendijk J."/>
            <person name="Arikit S."/>
            <person name="Mathioni S.M."/>
            <person name="Nakano M."/>
            <person name="Shan H."/>
            <person name="Telgmann-Rauber A."/>
            <person name="Kanno A."/>
            <person name="Yue Z."/>
            <person name="Chen H."/>
            <person name="Li W."/>
            <person name="Chen Y."/>
            <person name="Xu X."/>
            <person name="Zhang Y."/>
            <person name="Luo S."/>
            <person name="Chen H."/>
            <person name="Gao J."/>
            <person name="Mao Z."/>
            <person name="Pires J.C."/>
            <person name="Luo M."/>
            <person name="Kudrna D."/>
            <person name="Wing R.A."/>
            <person name="Meyers B.C."/>
            <person name="Yi K."/>
            <person name="Kong H."/>
            <person name="Lavrijsen P."/>
            <person name="Sunseri F."/>
            <person name="Falavigna A."/>
            <person name="Ye Y."/>
            <person name="Leebens-Mack J.H."/>
            <person name="Chen G."/>
        </authorList>
    </citation>
    <scope>NUCLEOTIDE SEQUENCE [LARGE SCALE GENOMIC DNA]</scope>
    <source>
        <strain evidence="3">cv. DH0086</strain>
    </source>
</reference>
<dbReference type="Proteomes" id="UP000243459">
    <property type="component" value="Chromosome 7"/>
</dbReference>
<feature type="compositionally biased region" description="Acidic residues" evidence="1">
    <location>
        <begin position="189"/>
        <end position="199"/>
    </location>
</feature>